<evidence type="ECO:0000256" key="1">
    <source>
        <dbReference type="ARBA" id="ARBA00004141"/>
    </source>
</evidence>
<accession>A0ABR1AY64</accession>
<keyword evidence="5 6" id="KW-0472">Membrane</keyword>
<evidence type="ECO:0000256" key="3">
    <source>
        <dbReference type="ARBA" id="ARBA00022692"/>
    </source>
</evidence>
<evidence type="ECO:0000256" key="5">
    <source>
        <dbReference type="ARBA" id="ARBA00023136"/>
    </source>
</evidence>
<gene>
    <name evidence="8" type="ORF">RUM44_005820</name>
</gene>
<dbReference type="PANTHER" id="PTHR10877">
    <property type="entry name" value="POLYCYSTIN FAMILY MEMBER"/>
    <property type="match status" value="1"/>
</dbReference>
<comment type="subcellular location">
    <subcellularLocation>
        <location evidence="1">Membrane</location>
        <topology evidence="1">Multi-pass membrane protein</topology>
    </subcellularLocation>
</comment>
<keyword evidence="4 6" id="KW-1133">Transmembrane helix</keyword>
<comment type="caution">
    <text evidence="8">The sequence shown here is derived from an EMBL/GenBank/DDBJ whole genome shotgun (WGS) entry which is preliminary data.</text>
</comment>
<feature type="transmembrane region" description="Helical" evidence="6">
    <location>
        <begin position="473"/>
        <end position="494"/>
    </location>
</feature>
<proteinExistence type="inferred from homology"/>
<evidence type="ECO:0000313" key="9">
    <source>
        <dbReference type="Proteomes" id="UP001359485"/>
    </source>
</evidence>
<dbReference type="PANTHER" id="PTHR10877:SF194">
    <property type="entry name" value="LOCATION OF VULVA DEFECTIVE 1"/>
    <property type="match status" value="1"/>
</dbReference>
<evidence type="ECO:0000256" key="4">
    <source>
        <dbReference type="ARBA" id="ARBA00022989"/>
    </source>
</evidence>
<dbReference type="Proteomes" id="UP001359485">
    <property type="component" value="Unassembled WGS sequence"/>
</dbReference>
<feature type="domain" description="Polycystin" evidence="7">
    <location>
        <begin position="234"/>
        <end position="426"/>
    </location>
</feature>
<feature type="transmembrane region" description="Helical" evidence="6">
    <location>
        <begin position="117"/>
        <end position="138"/>
    </location>
</feature>
<keyword evidence="9" id="KW-1185">Reference proteome</keyword>
<dbReference type="EMBL" id="JAWJWF010000006">
    <property type="protein sequence ID" value="KAK6631294.1"/>
    <property type="molecule type" value="Genomic_DNA"/>
</dbReference>
<sequence>MTAAILSISFLILYGGSFGHYKICIWLLGVILTFLVAAFLLDPIQIVLCASLNALLCKFKTTVTNTEIYSIGLSNDHDIAKRKEIENERKYNALLYVPTPSYKLKGRFVDIRQNIQLRTLMCSLFIYVLSVMSVYFVISINRCNMGYHNVNTVKDLIVSARYTNSMPFTSVNTYDTLLQYLNKTFLPALMVTKESHYQLWQADVVNKKRNTPSKDGRRTDGPLKTFDLKFYEKGWTLEPAIKLIGPPRIRQLRVSTGCLSRVVDHALPMQRVQVPNSFVDSCEQSFKLLGRNLLCAQELTWFNEEKRNFKIAWDASHGTGVTPWQASPWQYQTARKSGTLPMVAKFFIYPGGGYVLNLANSLNDSLLLLHYMDSFQWIDIQTRVIFIEFTAYCVNTNDFVMVTLLAERSATGYLRTTYQIDSHKLMLISHELWFLWIVLTVLLLFLLLGYLFREGLRIYRVSFNLYVRSLFTIGNMSIIICGLLTVSCILIKLYCVNLLLHDLNESFNHQFISFSYIAFWCTWANNMSAVTNGSFVNEFRLGSYIKSLLTKESTDLFKSKGEKVDALLKELNASTLRLRGGGNQKSKLLSNDEYEMKKMGRQKKKSKNKLFYQEGTNIPNRYVSELKSEWNYESCSRMRSEGFVKKKLHDLTEYRSISTDRMSLMKALATSELGRAEENKLSARKTALILLFLHLTSWDKTNKIRKMNKSSLEYVRVTEHGNGQVVLARRIHDMERVVGDFVRTKSAQAATKGNNSIDVFGLLNKLFMLNENLEFILRSKK</sequence>
<evidence type="ECO:0000259" key="7">
    <source>
        <dbReference type="Pfam" id="PF20519"/>
    </source>
</evidence>
<evidence type="ECO:0000313" key="8">
    <source>
        <dbReference type="EMBL" id="KAK6631294.1"/>
    </source>
</evidence>
<evidence type="ECO:0000256" key="6">
    <source>
        <dbReference type="SAM" id="Phobius"/>
    </source>
</evidence>
<name>A0ABR1AY64_POLSC</name>
<dbReference type="Pfam" id="PF20519">
    <property type="entry name" value="Polycystin_dom"/>
    <property type="match status" value="1"/>
</dbReference>
<keyword evidence="3 6" id="KW-0812">Transmembrane</keyword>
<reference evidence="8 9" key="1">
    <citation type="submission" date="2023-09" db="EMBL/GenBank/DDBJ databases">
        <title>Genomes of two closely related lineages of the louse Polyplax serrata with different host specificities.</title>
        <authorList>
            <person name="Martinu J."/>
            <person name="Tarabai H."/>
            <person name="Stefka J."/>
            <person name="Hypsa V."/>
        </authorList>
    </citation>
    <scope>NUCLEOTIDE SEQUENCE [LARGE SCALE GENOMIC DNA]</scope>
    <source>
        <strain evidence="8">98ZLc_SE</strain>
    </source>
</reference>
<organism evidence="8 9">
    <name type="scientific">Polyplax serrata</name>
    <name type="common">Common mouse louse</name>
    <dbReference type="NCBI Taxonomy" id="468196"/>
    <lineage>
        <taxon>Eukaryota</taxon>
        <taxon>Metazoa</taxon>
        <taxon>Ecdysozoa</taxon>
        <taxon>Arthropoda</taxon>
        <taxon>Hexapoda</taxon>
        <taxon>Insecta</taxon>
        <taxon>Pterygota</taxon>
        <taxon>Neoptera</taxon>
        <taxon>Paraneoptera</taxon>
        <taxon>Psocodea</taxon>
        <taxon>Troctomorpha</taxon>
        <taxon>Phthiraptera</taxon>
        <taxon>Anoplura</taxon>
        <taxon>Polyplacidae</taxon>
        <taxon>Polyplax</taxon>
    </lineage>
</organism>
<protein>
    <recommendedName>
        <fullName evidence="7">Polycystin domain-containing protein</fullName>
    </recommendedName>
</protein>
<feature type="transmembrane region" description="Helical" evidence="6">
    <location>
        <begin position="25"/>
        <end position="50"/>
    </location>
</feature>
<comment type="similarity">
    <text evidence="2">Belongs to the polycystin family.</text>
</comment>
<evidence type="ECO:0000256" key="2">
    <source>
        <dbReference type="ARBA" id="ARBA00007200"/>
    </source>
</evidence>
<dbReference type="InterPro" id="IPR051223">
    <property type="entry name" value="Polycystin"/>
</dbReference>
<feature type="transmembrane region" description="Helical" evidence="6">
    <location>
        <begin position="433"/>
        <end position="452"/>
    </location>
</feature>
<dbReference type="InterPro" id="IPR046791">
    <property type="entry name" value="Polycystin_dom"/>
</dbReference>